<dbReference type="Gene3D" id="1.10.260.40">
    <property type="entry name" value="lambda repressor-like DNA-binding domains"/>
    <property type="match status" value="1"/>
</dbReference>
<keyword evidence="1" id="KW-0812">Transmembrane</keyword>
<feature type="domain" description="HTH cro/C1-type" evidence="2">
    <location>
        <begin position="8"/>
        <end position="62"/>
    </location>
</feature>
<organism evidence="3 4">
    <name type="scientific">Apilactobacillus xinyiensis</name>
    <dbReference type="NCBI Taxonomy" id="2841032"/>
    <lineage>
        <taxon>Bacteria</taxon>
        <taxon>Bacillati</taxon>
        <taxon>Bacillota</taxon>
        <taxon>Bacilli</taxon>
        <taxon>Lactobacillales</taxon>
        <taxon>Lactobacillaceae</taxon>
        <taxon>Apilactobacillus</taxon>
    </lineage>
</organism>
<accession>A0ABT0I245</accession>
<feature type="transmembrane region" description="Helical" evidence="1">
    <location>
        <begin position="139"/>
        <end position="158"/>
    </location>
</feature>
<gene>
    <name evidence="3" type="ORF">LNP07_04605</name>
</gene>
<proteinExistence type="predicted"/>
<dbReference type="SUPFAM" id="SSF47413">
    <property type="entry name" value="lambda repressor-like DNA-binding domains"/>
    <property type="match status" value="1"/>
</dbReference>
<dbReference type="CDD" id="cd00093">
    <property type="entry name" value="HTH_XRE"/>
    <property type="match status" value="1"/>
</dbReference>
<dbReference type="InterPro" id="IPR010982">
    <property type="entry name" value="Lambda_DNA-bd_dom_sf"/>
</dbReference>
<sequence length="192" mass="22667">MNSLGRKLNKIRSEKGIEIADVAKSLKISSKRIEKIEKGYIDPQFVDVLKLTSYYKVSLGDFYQHDTLVKKTDNLFWANFLGLILMTILLIIYDPAYSWIEFVYVIGCFDYVMFFWKISKKYKIANPIKRKLGKVASSIIIGILLIIFLSLSVFRLYQAFVIKPYFTIIFLILLVLMFFLWNFSYKKMKIRF</sequence>
<reference evidence="3 4" key="1">
    <citation type="submission" date="2021-11" db="EMBL/GenBank/DDBJ databases">
        <title>Comparative genomics of bee honey and flower isolates.</title>
        <authorList>
            <person name="Bechtner J.D."/>
            <person name="Gallus M.K."/>
            <person name="Ehrmann M."/>
        </authorList>
    </citation>
    <scope>NUCLEOTIDE SEQUENCE [LARGE SCALE GENOMIC DNA]</scope>
    <source>
        <strain evidence="3 4">M161</strain>
    </source>
</reference>
<keyword evidence="1" id="KW-1133">Transmembrane helix</keyword>
<dbReference type="EMBL" id="JAJIAO010000004">
    <property type="protein sequence ID" value="MCK8624792.1"/>
    <property type="molecule type" value="Genomic_DNA"/>
</dbReference>
<evidence type="ECO:0000259" key="2">
    <source>
        <dbReference type="PROSITE" id="PS50943"/>
    </source>
</evidence>
<dbReference type="PROSITE" id="PS50943">
    <property type="entry name" value="HTH_CROC1"/>
    <property type="match status" value="1"/>
</dbReference>
<keyword evidence="4" id="KW-1185">Reference proteome</keyword>
<dbReference type="Proteomes" id="UP001522905">
    <property type="component" value="Unassembled WGS sequence"/>
</dbReference>
<keyword evidence="1" id="KW-0472">Membrane</keyword>
<feature type="transmembrane region" description="Helical" evidence="1">
    <location>
        <begin position="75"/>
        <end position="93"/>
    </location>
</feature>
<name>A0ABT0I245_9LACO</name>
<evidence type="ECO:0000256" key="1">
    <source>
        <dbReference type="SAM" id="Phobius"/>
    </source>
</evidence>
<feature type="transmembrane region" description="Helical" evidence="1">
    <location>
        <begin position="164"/>
        <end position="183"/>
    </location>
</feature>
<dbReference type="Pfam" id="PF12844">
    <property type="entry name" value="HTH_19"/>
    <property type="match status" value="1"/>
</dbReference>
<protein>
    <submittedName>
        <fullName evidence="3">Helix-turn-helix domain-containing protein</fullName>
    </submittedName>
</protein>
<comment type="caution">
    <text evidence="3">The sequence shown here is derived from an EMBL/GenBank/DDBJ whole genome shotgun (WGS) entry which is preliminary data.</text>
</comment>
<evidence type="ECO:0000313" key="3">
    <source>
        <dbReference type="EMBL" id="MCK8624792.1"/>
    </source>
</evidence>
<dbReference type="InterPro" id="IPR001387">
    <property type="entry name" value="Cro/C1-type_HTH"/>
</dbReference>
<feature type="transmembrane region" description="Helical" evidence="1">
    <location>
        <begin position="99"/>
        <end position="118"/>
    </location>
</feature>
<dbReference type="RefSeq" id="WP_248601711.1">
    <property type="nucleotide sequence ID" value="NZ_JAJIAO010000004.1"/>
</dbReference>
<dbReference type="SMART" id="SM00530">
    <property type="entry name" value="HTH_XRE"/>
    <property type="match status" value="1"/>
</dbReference>
<evidence type="ECO:0000313" key="4">
    <source>
        <dbReference type="Proteomes" id="UP001522905"/>
    </source>
</evidence>